<comment type="function">
    <text evidence="1 12">Catalyzes the condensation of (S)-aspartate-beta-semialdehyde [(S)-ASA] and pyruvate to 4-hydroxy-tetrahydrodipicolinate (HTPA).</text>
</comment>
<feature type="site" description="Part of a proton relay during catalysis" evidence="12">
    <location>
        <position position="43"/>
    </location>
</feature>
<protein>
    <recommendedName>
        <fullName evidence="4 12">4-hydroxy-tetrahydrodipicolinate synthase</fullName>
        <shortName evidence="12">HTPA synthase</shortName>
        <ecNumber evidence="4 12">4.3.3.7</ecNumber>
    </recommendedName>
</protein>
<dbReference type="InterPro" id="IPR005263">
    <property type="entry name" value="DapA"/>
</dbReference>
<dbReference type="RefSeq" id="WP_085543654.1">
    <property type="nucleotide sequence ID" value="NZ_FXBB01000002.1"/>
</dbReference>
<dbReference type="NCBIfam" id="TIGR00674">
    <property type="entry name" value="dapA"/>
    <property type="match status" value="1"/>
</dbReference>
<evidence type="ECO:0000256" key="7">
    <source>
        <dbReference type="ARBA" id="ARBA00022915"/>
    </source>
</evidence>
<dbReference type="InterPro" id="IPR020625">
    <property type="entry name" value="Schiff_base-form_aldolases_AS"/>
</dbReference>
<dbReference type="PANTHER" id="PTHR12128:SF66">
    <property type="entry name" value="4-HYDROXY-2-OXOGLUTARATE ALDOLASE, MITOCHONDRIAL"/>
    <property type="match status" value="1"/>
</dbReference>
<evidence type="ECO:0000256" key="8">
    <source>
        <dbReference type="ARBA" id="ARBA00023154"/>
    </source>
</evidence>
<proteinExistence type="inferred from homology"/>
<evidence type="ECO:0000256" key="9">
    <source>
        <dbReference type="ARBA" id="ARBA00023239"/>
    </source>
</evidence>
<dbReference type="SMART" id="SM01130">
    <property type="entry name" value="DHDPS"/>
    <property type="match status" value="1"/>
</dbReference>
<keyword evidence="17" id="KW-1185">Reference proteome</keyword>
<feature type="active site" description="Schiff-base intermediate with substrate" evidence="12 14">
    <location>
        <position position="160"/>
    </location>
</feature>
<keyword evidence="10 12" id="KW-0704">Schiff base</keyword>
<evidence type="ECO:0000256" key="15">
    <source>
        <dbReference type="PIRSR" id="PIRSR001365-2"/>
    </source>
</evidence>
<sequence>MFRGTGTALITPFNEGAFDEAAYRKFIDFQLEGGVDALIVLGTTGEAPSVTEEERARIISCAVSHSNGRVPVIVGTGSNSTAHTVSMSVQAQELGADGVLVVTPYYNKPTQEGLHLHFKAVAEALSIPVIVYNVPGRTGCNILPETVARLLDTPNIVGIKEASGDMAQVDQLIRLVKPVRPDFMVYSGNDDQAFHLVCSGGDGIISVLSNVAPREMSFMVDRILAGDLEEARIEHLRLFPLMKGLFVESNPIPVKYGVAKLGYCTEEIRLPLTTASQSTKDRVDRDLENLGITG</sequence>
<dbReference type="Gene3D" id="3.20.20.70">
    <property type="entry name" value="Aldolase class I"/>
    <property type="match status" value="1"/>
</dbReference>
<comment type="pathway">
    <text evidence="2 12">Amino-acid biosynthesis; L-lysine biosynthesis via DAP pathway; (S)-tetrahydrodipicolinate from L-aspartate: step 3/4.</text>
</comment>
<evidence type="ECO:0000256" key="14">
    <source>
        <dbReference type="PIRSR" id="PIRSR001365-1"/>
    </source>
</evidence>
<dbReference type="PROSITE" id="PS00665">
    <property type="entry name" value="DHDPS_1"/>
    <property type="match status" value="1"/>
</dbReference>
<evidence type="ECO:0000256" key="11">
    <source>
        <dbReference type="ARBA" id="ARBA00047836"/>
    </source>
</evidence>
<dbReference type="GO" id="GO:0005829">
    <property type="term" value="C:cytosol"/>
    <property type="evidence" value="ECO:0007669"/>
    <property type="project" value="TreeGrafter"/>
</dbReference>
<accession>A0A1X7IH09</accession>
<dbReference type="Pfam" id="PF00701">
    <property type="entry name" value="DHDPS"/>
    <property type="match status" value="1"/>
</dbReference>
<dbReference type="UniPathway" id="UPA00034">
    <property type="reaction ID" value="UER00017"/>
</dbReference>
<evidence type="ECO:0000256" key="3">
    <source>
        <dbReference type="ARBA" id="ARBA00007592"/>
    </source>
</evidence>
<reference evidence="17" key="1">
    <citation type="submission" date="2017-04" db="EMBL/GenBank/DDBJ databases">
        <authorList>
            <person name="Varghese N."/>
            <person name="Submissions S."/>
        </authorList>
    </citation>
    <scope>NUCLEOTIDE SEQUENCE [LARGE SCALE GENOMIC DNA]</scope>
    <source>
        <strain evidence="17">USBA 82</strain>
    </source>
</reference>
<comment type="similarity">
    <text evidence="3 12 13">Belongs to the DapA family.</text>
</comment>
<dbReference type="Proteomes" id="UP000193355">
    <property type="component" value="Unassembled WGS sequence"/>
</dbReference>
<dbReference type="InterPro" id="IPR002220">
    <property type="entry name" value="DapA-like"/>
</dbReference>
<dbReference type="PRINTS" id="PR00146">
    <property type="entry name" value="DHPICSNTHASE"/>
</dbReference>
<dbReference type="EMBL" id="FXBB01000002">
    <property type="protein sequence ID" value="SMG13692.1"/>
    <property type="molecule type" value="Genomic_DNA"/>
</dbReference>
<dbReference type="EC" id="4.3.3.7" evidence="4 12"/>
<dbReference type="HAMAP" id="MF_00418">
    <property type="entry name" value="DapA"/>
    <property type="match status" value="1"/>
</dbReference>
<dbReference type="PANTHER" id="PTHR12128">
    <property type="entry name" value="DIHYDRODIPICOLINATE SYNTHASE"/>
    <property type="match status" value="1"/>
</dbReference>
<evidence type="ECO:0000256" key="10">
    <source>
        <dbReference type="ARBA" id="ARBA00023270"/>
    </source>
</evidence>
<evidence type="ECO:0000256" key="6">
    <source>
        <dbReference type="ARBA" id="ARBA00022605"/>
    </source>
</evidence>
<evidence type="ECO:0000256" key="1">
    <source>
        <dbReference type="ARBA" id="ARBA00003294"/>
    </source>
</evidence>
<dbReference type="STRING" id="561720.SAMN06275492_10228"/>
<dbReference type="PROSITE" id="PS00666">
    <property type="entry name" value="DHDPS_2"/>
    <property type="match status" value="1"/>
</dbReference>
<evidence type="ECO:0000313" key="16">
    <source>
        <dbReference type="EMBL" id="SMG13692.1"/>
    </source>
</evidence>
<evidence type="ECO:0000256" key="5">
    <source>
        <dbReference type="ARBA" id="ARBA00022490"/>
    </source>
</evidence>
<organism evidence="16 17">
    <name type="scientific">Dethiosulfovibrio salsuginis</name>
    <dbReference type="NCBI Taxonomy" id="561720"/>
    <lineage>
        <taxon>Bacteria</taxon>
        <taxon>Thermotogati</taxon>
        <taxon>Synergistota</taxon>
        <taxon>Synergistia</taxon>
        <taxon>Synergistales</taxon>
        <taxon>Dethiosulfovibrionaceae</taxon>
        <taxon>Dethiosulfovibrio</taxon>
    </lineage>
</organism>
<dbReference type="InterPro" id="IPR020624">
    <property type="entry name" value="Schiff_base-form_aldolases_CS"/>
</dbReference>
<dbReference type="OrthoDB" id="9782828at2"/>
<keyword evidence="8 12" id="KW-0457">Lysine biosynthesis</keyword>
<feature type="binding site" evidence="12 15">
    <location>
        <position position="44"/>
    </location>
    <ligand>
        <name>pyruvate</name>
        <dbReference type="ChEBI" id="CHEBI:15361"/>
    </ligand>
</feature>
<comment type="catalytic activity">
    <reaction evidence="11 12">
        <text>L-aspartate 4-semialdehyde + pyruvate = (2S,4S)-4-hydroxy-2,3,4,5-tetrahydrodipicolinate + H2O + H(+)</text>
        <dbReference type="Rhea" id="RHEA:34171"/>
        <dbReference type="ChEBI" id="CHEBI:15361"/>
        <dbReference type="ChEBI" id="CHEBI:15377"/>
        <dbReference type="ChEBI" id="CHEBI:15378"/>
        <dbReference type="ChEBI" id="CHEBI:67139"/>
        <dbReference type="ChEBI" id="CHEBI:537519"/>
        <dbReference type="EC" id="4.3.3.7"/>
    </reaction>
</comment>
<dbReference type="InterPro" id="IPR013785">
    <property type="entry name" value="Aldolase_TIM"/>
</dbReference>
<dbReference type="GO" id="GO:0019877">
    <property type="term" value="P:diaminopimelate biosynthetic process"/>
    <property type="evidence" value="ECO:0007669"/>
    <property type="project" value="UniProtKB-UniRule"/>
</dbReference>
<evidence type="ECO:0000313" key="17">
    <source>
        <dbReference type="Proteomes" id="UP000193355"/>
    </source>
</evidence>
<evidence type="ECO:0000256" key="13">
    <source>
        <dbReference type="PIRNR" id="PIRNR001365"/>
    </source>
</evidence>
<gene>
    <name evidence="12" type="primary">dapA</name>
    <name evidence="16" type="ORF">SAMN06275492_10228</name>
</gene>
<dbReference type="CDD" id="cd00950">
    <property type="entry name" value="DHDPS"/>
    <property type="match status" value="1"/>
</dbReference>
<comment type="caution">
    <text evidence="12">Was originally thought to be a dihydrodipicolinate synthase (DHDPS), catalyzing the condensation of (S)-aspartate-beta-semialdehyde [(S)-ASA] and pyruvate to dihydrodipicolinate (DHDP). However, it was shown in E.coli that the product of the enzymatic reaction is not dihydrodipicolinate but in fact (4S)-4-hydroxy-2,3,4,5-tetrahydro-(2S)-dipicolinic acid (HTPA), and that the consecutive dehydration reaction leading to DHDP is not spontaneous but catalyzed by DapB.</text>
</comment>
<comment type="subcellular location">
    <subcellularLocation>
        <location evidence="12">Cytoplasm</location>
    </subcellularLocation>
</comment>
<dbReference type="GO" id="GO:0008840">
    <property type="term" value="F:4-hydroxy-tetrahydrodipicolinate synthase activity"/>
    <property type="evidence" value="ECO:0007669"/>
    <property type="project" value="UniProtKB-UniRule"/>
</dbReference>
<feature type="binding site" evidence="12 15">
    <location>
        <position position="205"/>
    </location>
    <ligand>
        <name>pyruvate</name>
        <dbReference type="ChEBI" id="CHEBI:15361"/>
    </ligand>
</feature>
<evidence type="ECO:0000256" key="2">
    <source>
        <dbReference type="ARBA" id="ARBA00005120"/>
    </source>
</evidence>
<keyword evidence="6 12" id="KW-0028">Amino-acid biosynthesis</keyword>
<dbReference type="AlphaFoldDB" id="A0A1X7IH09"/>
<keyword evidence="7 12" id="KW-0220">Diaminopimelate biosynthesis</keyword>
<dbReference type="SUPFAM" id="SSF51569">
    <property type="entry name" value="Aldolase"/>
    <property type="match status" value="1"/>
</dbReference>
<feature type="active site" description="Proton donor/acceptor" evidence="12 14">
    <location>
        <position position="132"/>
    </location>
</feature>
<evidence type="ECO:0000256" key="4">
    <source>
        <dbReference type="ARBA" id="ARBA00012086"/>
    </source>
</evidence>
<keyword evidence="9 12" id="KW-0456">Lyase</keyword>
<dbReference type="PIRSF" id="PIRSF001365">
    <property type="entry name" value="DHDPS"/>
    <property type="match status" value="1"/>
</dbReference>
<feature type="site" description="Part of a proton relay during catalysis" evidence="12">
    <location>
        <position position="106"/>
    </location>
</feature>
<dbReference type="GO" id="GO:0009089">
    <property type="term" value="P:lysine biosynthetic process via diaminopimelate"/>
    <property type="evidence" value="ECO:0007669"/>
    <property type="project" value="UniProtKB-UniRule"/>
</dbReference>
<comment type="subunit">
    <text evidence="12">Homotetramer; dimer of dimers.</text>
</comment>
<evidence type="ECO:0000256" key="12">
    <source>
        <dbReference type="HAMAP-Rule" id="MF_00418"/>
    </source>
</evidence>
<name>A0A1X7IH09_9BACT</name>
<keyword evidence="5 12" id="KW-0963">Cytoplasm</keyword>